<evidence type="ECO:0000313" key="1">
    <source>
        <dbReference type="EMBL" id="GFH16441.1"/>
    </source>
</evidence>
<evidence type="ECO:0000313" key="2">
    <source>
        <dbReference type="Proteomes" id="UP000485058"/>
    </source>
</evidence>
<reference evidence="1 2" key="1">
    <citation type="submission" date="2020-02" db="EMBL/GenBank/DDBJ databases">
        <title>Draft genome sequence of Haematococcus lacustris strain NIES-144.</title>
        <authorList>
            <person name="Morimoto D."/>
            <person name="Nakagawa S."/>
            <person name="Yoshida T."/>
            <person name="Sawayama S."/>
        </authorList>
    </citation>
    <scope>NUCLEOTIDE SEQUENCE [LARGE SCALE GENOMIC DNA]</scope>
    <source>
        <strain evidence="1 2">NIES-144</strain>
    </source>
</reference>
<keyword evidence="2" id="KW-1185">Reference proteome</keyword>
<organism evidence="1 2">
    <name type="scientific">Haematococcus lacustris</name>
    <name type="common">Green alga</name>
    <name type="synonym">Haematococcus pluvialis</name>
    <dbReference type="NCBI Taxonomy" id="44745"/>
    <lineage>
        <taxon>Eukaryota</taxon>
        <taxon>Viridiplantae</taxon>
        <taxon>Chlorophyta</taxon>
        <taxon>core chlorophytes</taxon>
        <taxon>Chlorophyceae</taxon>
        <taxon>CS clade</taxon>
        <taxon>Chlamydomonadales</taxon>
        <taxon>Haematococcaceae</taxon>
        <taxon>Haematococcus</taxon>
    </lineage>
</organism>
<sequence>MTTFEPSLKALLHSDDDGCRGSLPSYARIAARSGYPVEQPTSEFARAEIVFVCRDWCVVLAGWCARVTVATSAQCQAVPGSYHGQPALSVLLVSQPLSGMLQVLTSAAEGRESATAD</sequence>
<dbReference type="AlphaFoldDB" id="A0A699Z2Z5"/>
<protein>
    <submittedName>
        <fullName evidence="1">Uncharacterized protein</fullName>
    </submittedName>
</protein>
<accession>A0A699Z2Z5</accession>
<name>A0A699Z2Z5_HAELA</name>
<comment type="caution">
    <text evidence="1">The sequence shown here is derived from an EMBL/GenBank/DDBJ whole genome shotgun (WGS) entry which is preliminary data.</text>
</comment>
<proteinExistence type="predicted"/>
<dbReference type="EMBL" id="BLLF01000998">
    <property type="protein sequence ID" value="GFH16441.1"/>
    <property type="molecule type" value="Genomic_DNA"/>
</dbReference>
<gene>
    <name evidence="1" type="ORF">HaLaN_12863</name>
</gene>
<dbReference type="Proteomes" id="UP000485058">
    <property type="component" value="Unassembled WGS sequence"/>
</dbReference>